<feature type="binding site" evidence="3">
    <location>
        <position position="196"/>
    </location>
    <ligand>
        <name>a divalent metal cation</name>
        <dbReference type="ChEBI" id="CHEBI:60240"/>
    </ligand>
</feature>
<gene>
    <name evidence="5" type="ORF">GRI97_12300</name>
</gene>
<dbReference type="PRINTS" id="PR01790">
    <property type="entry name" value="SMP30FAMILY"/>
</dbReference>
<feature type="binding site" evidence="3">
    <location>
        <position position="15"/>
    </location>
    <ligand>
        <name>a divalent metal cation</name>
        <dbReference type="ChEBI" id="CHEBI:60240"/>
    </ligand>
</feature>
<dbReference type="InterPro" id="IPR013658">
    <property type="entry name" value="SGL"/>
</dbReference>
<evidence type="ECO:0000259" key="4">
    <source>
        <dbReference type="Pfam" id="PF08450"/>
    </source>
</evidence>
<comment type="caution">
    <text evidence="5">The sequence shown here is derived from an EMBL/GenBank/DDBJ whole genome shotgun (WGS) entry which is preliminary data.</text>
</comment>
<feature type="binding site" evidence="3">
    <location>
        <position position="146"/>
    </location>
    <ligand>
        <name>a divalent metal cation</name>
        <dbReference type="ChEBI" id="CHEBI:60240"/>
    </ligand>
</feature>
<keyword evidence="3" id="KW-0862">Zinc</keyword>
<keyword evidence="3" id="KW-0479">Metal-binding</keyword>
<evidence type="ECO:0000313" key="5">
    <source>
        <dbReference type="EMBL" id="MXO99770.1"/>
    </source>
</evidence>
<reference evidence="5 6" key="1">
    <citation type="submission" date="2019-12" db="EMBL/GenBank/DDBJ databases">
        <title>Genomic-based taxomic classification of the family Erythrobacteraceae.</title>
        <authorList>
            <person name="Xu L."/>
        </authorList>
    </citation>
    <scope>NUCLEOTIDE SEQUENCE [LARGE SCALE GENOMIC DNA]</scope>
    <source>
        <strain evidence="5 6">S36</strain>
    </source>
</reference>
<dbReference type="SUPFAM" id="SSF63829">
    <property type="entry name" value="Calcium-dependent phosphotriesterase"/>
    <property type="match status" value="1"/>
</dbReference>
<evidence type="ECO:0000256" key="1">
    <source>
        <dbReference type="ARBA" id="ARBA00008853"/>
    </source>
</evidence>
<feature type="domain" description="SMP-30/Gluconolactonase/LRE-like region" evidence="4">
    <location>
        <begin position="13"/>
        <end position="253"/>
    </location>
</feature>
<dbReference type="GO" id="GO:0004341">
    <property type="term" value="F:gluconolactonase activity"/>
    <property type="evidence" value="ECO:0007669"/>
    <property type="project" value="TreeGrafter"/>
</dbReference>
<proteinExistence type="inferred from homology"/>
<name>A0A6I4TX11_9SPHN</name>
<evidence type="ECO:0000256" key="2">
    <source>
        <dbReference type="PIRSR" id="PIRSR605511-1"/>
    </source>
</evidence>
<accession>A0A6I4TX11</accession>
<dbReference type="PANTHER" id="PTHR10907:SF47">
    <property type="entry name" value="REGUCALCIN"/>
    <property type="match status" value="1"/>
</dbReference>
<feature type="active site" description="Proton donor/acceptor" evidence="2">
    <location>
        <position position="196"/>
    </location>
</feature>
<dbReference type="GO" id="GO:0019853">
    <property type="term" value="P:L-ascorbic acid biosynthetic process"/>
    <property type="evidence" value="ECO:0007669"/>
    <property type="project" value="TreeGrafter"/>
</dbReference>
<comment type="similarity">
    <text evidence="1">Belongs to the SMP-30/CGR1 family.</text>
</comment>
<keyword evidence="6" id="KW-1185">Reference proteome</keyword>
<dbReference type="EMBL" id="WTYJ01000002">
    <property type="protein sequence ID" value="MXO99770.1"/>
    <property type="molecule type" value="Genomic_DNA"/>
</dbReference>
<dbReference type="AlphaFoldDB" id="A0A6I4TX11"/>
<protein>
    <submittedName>
        <fullName evidence="5">SMP-30/gluconolactonase/LRE family protein</fullName>
    </submittedName>
</protein>
<dbReference type="InterPro" id="IPR011042">
    <property type="entry name" value="6-blade_b-propeller_TolB-like"/>
</dbReference>
<evidence type="ECO:0000313" key="6">
    <source>
        <dbReference type="Proteomes" id="UP000469430"/>
    </source>
</evidence>
<comment type="cofactor">
    <cofactor evidence="3">
        <name>Zn(2+)</name>
        <dbReference type="ChEBI" id="CHEBI:29105"/>
    </cofactor>
    <text evidence="3">Binds 1 divalent metal cation per subunit.</text>
</comment>
<dbReference type="Pfam" id="PF08450">
    <property type="entry name" value="SGL"/>
    <property type="match status" value="1"/>
</dbReference>
<dbReference type="PANTHER" id="PTHR10907">
    <property type="entry name" value="REGUCALCIN"/>
    <property type="match status" value="1"/>
</dbReference>
<dbReference type="InterPro" id="IPR005511">
    <property type="entry name" value="SMP-30"/>
</dbReference>
<dbReference type="GO" id="GO:0005509">
    <property type="term" value="F:calcium ion binding"/>
    <property type="evidence" value="ECO:0007669"/>
    <property type="project" value="TreeGrafter"/>
</dbReference>
<dbReference type="RefSeq" id="WP_235917830.1">
    <property type="nucleotide sequence ID" value="NZ_JBHSCP010000001.1"/>
</dbReference>
<evidence type="ECO:0000256" key="3">
    <source>
        <dbReference type="PIRSR" id="PIRSR605511-2"/>
    </source>
</evidence>
<organism evidence="5 6">
    <name type="scientific">Croceibacterium xixiisoli</name>
    <dbReference type="NCBI Taxonomy" id="1476466"/>
    <lineage>
        <taxon>Bacteria</taxon>
        <taxon>Pseudomonadati</taxon>
        <taxon>Pseudomonadota</taxon>
        <taxon>Alphaproteobacteria</taxon>
        <taxon>Sphingomonadales</taxon>
        <taxon>Erythrobacteraceae</taxon>
        <taxon>Croceibacterium</taxon>
    </lineage>
</organism>
<dbReference type="Proteomes" id="UP000469430">
    <property type="component" value="Unassembled WGS sequence"/>
</dbReference>
<sequence>MKITRLDLPRCKVGEGPVWDVAEQALYYIDILARQVFRWDPANGAHQSWDVPDMIGSMAVREAGGAIVALPDGIHALDTATGAVTPLALFDPVDPAIQLADGKVDRAGRFLFGTSHRQAKEPLGGLFSLGEDHAITRLDRDYVLGNGPCFSPDNRTLYHADSMRQAILAYDYDIGTGAASNRRLFFDTTPYGPIPDGATIDENGDMWVAICEGGVVLQLSPKGEVKQVIEMPTKLPASCMFFGPDLDRLFVPSIDPSFLGREPADGDGWCYVIDGLGVRGLPEPRYNG</sequence>
<dbReference type="Gene3D" id="2.120.10.30">
    <property type="entry name" value="TolB, C-terminal domain"/>
    <property type="match status" value="1"/>
</dbReference>